<evidence type="ECO:0000256" key="1">
    <source>
        <dbReference type="ARBA" id="ARBA00023015"/>
    </source>
</evidence>
<dbReference type="EMBL" id="CP144100">
    <property type="protein sequence ID" value="WWC88033.1"/>
    <property type="molecule type" value="Genomic_DNA"/>
</dbReference>
<feature type="region of interest" description="Disordered" evidence="6">
    <location>
        <begin position="1"/>
        <end position="57"/>
    </location>
</feature>
<dbReference type="Proteomes" id="UP001355207">
    <property type="component" value="Chromosome 3"/>
</dbReference>
<dbReference type="AlphaFoldDB" id="A0AAX4JU59"/>
<dbReference type="Gene3D" id="4.10.280.10">
    <property type="entry name" value="Helix-loop-helix DNA-binding domain"/>
    <property type="match status" value="1"/>
</dbReference>
<feature type="region of interest" description="Disordered" evidence="6">
    <location>
        <begin position="160"/>
        <end position="189"/>
    </location>
</feature>
<evidence type="ECO:0000313" key="9">
    <source>
        <dbReference type="Proteomes" id="UP001355207"/>
    </source>
</evidence>
<dbReference type="GeneID" id="91093607"/>
<dbReference type="PROSITE" id="PS50888">
    <property type="entry name" value="BHLH"/>
    <property type="match status" value="1"/>
</dbReference>
<evidence type="ECO:0000256" key="2">
    <source>
        <dbReference type="ARBA" id="ARBA00023125"/>
    </source>
</evidence>
<dbReference type="GO" id="GO:0003700">
    <property type="term" value="F:DNA-binding transcription factor activity"/>
    <property type="evidence" value="ECO:0007669"/>
    <property type="project" value="TreeGrafter"/>
</dbReference>
<feature type="compositionally biased region" description="Basic and acidic residues" evidence="6">
    <location>
        <begin position="47"/>
        <end position="57"/>
    </location>
</feature>
<dbReference type="InterPro" id="IPR011598">
    <property type="entry name" value="bHLH_dom"/>
</dbReference>
<keyword evidence="5" id="KW-0539">Nucleus</keyword>
<dbReference type="SUPFAM" id="SSF47459">
    <property type="entry name" value="HLH, helix-loop-helix DNA-binding domain"/>
    <property type="match status" value="1"/>
</dbReference>
<keyword evidence="4" id="KW-0804">Transcription</keyword>
<dbReference type="CDD" id="cd00083">
    <property type="entry name" value="bHLH_SF"/>
    <property type="match status" value="1"/>
</dbReference>
<evidence type="ECO:0000256" key="3">
    <source>
        <dbReference type="ARBA" id="ARBA00023159"/>
    </source>
</evidence>
<feature type="region of interest" description="Disordered" evidence="6">
    <location>
        <begin position="282"/>
        <end position="301"/>
    </location>
</feature>
<sequence>MANFSPISGSPSSIHSIASVAPITKPINPTNTGKTKTTKSKPRKRVNTAEKRSQHNAIERARRETLNGKFLSLARLLPSLASSRRPSKSAIVNGSISHLTKQRDQRLLASKILKEVLAERDELLKEVNDWRKINAYQPKEIKHEYKDEIEQINSVENESFGTFSGMEGEADAEDEDQQQEDDESPSTIDSLDIHINNINNTFAQVNGLITPRSSTDLDLALQQNLYNPAPVVDQRAQSVGAGSNGINWSTEFAFNLNQQMGNTTLMNFGETHSSPLDNVSPSSDLANMYQHTPSPGSSHSFGVKTEPAAQVPQLPNVNTNAMPSGWNAQQIAMLQQHAVQANNIMRQHQSQQQAQAQQQLFNPIVGNSFNAMFSSAQPQQHGMGGNTPLTTFHDDSMTQQMLNSMFPRQNEVSLEDIQNAIRAGMGVGMNLANVNNWTSAQA</sequence>
<keyword evidence="9" id="KW-1185">Reference proteome</keyword>
<keyword evidence="1" id="KW-0805">Transcription regulation</keyword>
<dbReference type="GO" id="GO:0003677">
    <property type="term" value="F:DNA binding"/>
    <property type="evidence" value="ECO:0007669"/>
    <property type="project" value="UniProtKB-KW"/>
</dbReference>
<feature type="compositionally biased region" description="Low complexity" evidence="6">
    <location>
        <begin position="1"/>
        <end position="35"/>
    </location>
</feature>
<reference evidence="8 9" key="1">
    <citation type="submission" date="2024-01" db="EMBL/GenBank/DDBJ databases">
        <title>Comparative genomics of Cryptococcus and Kwoniella reveals pathogenesis evolution and contrasting modes of karyotype evolution via chromosome fusion or intercentromeric recombination.</title>
        <authorList>
            <person name="Coelho M.A."/>
            <person name="David-Palma M."/>
            <person name="Shea T."/>
            <person name="Bowers K."/>
            <person name="McGinley-Smith S."/>
            <person name="Mohammad A.W."/>
            <person name="Gnirke A."/>
            <person name="Yurkov A.M."/>
            <person name="Nowrousian M."/>
            <person name="Sun S."/>
            <person name="Cuomo C.A."/>
            <person name="Heitman J."/>
        </authorList>
    </citation>
    <scope>NUCLEOTIDE SEQUENCE [LARGE SCALE GENOMIC DNA]</scope>
    <source>
        <strain evidence="8 9">CBS 6074</strain>
    </source>
</reference>
<feature type="compositionally biased region" description="Polar residues" evidence="6">
    <location>
        <begin position="282"/>
        <end position="300"/>
    </location>
</feature>
<evidence type="ECO:0000313" key="8">
    <source>
        <dbReference type="EMBL" id="WWC88033.1"/>
    </source>
</evidence>
<dbReference type="Pfam" id="PF00010">
    <property type="entry name" value="HLH"/>
    <property type="match status" value="1"/>
</dbReference>
<dbReference type="RefSeq" id="XP_066074796.1">
    <property type="nucleotide sequence ID" value="XM_066218699.1"/>
</dbReference>
<organism evidence="8 9">
    <name type="scientific">Kwoniella dendrophila CBS 6074</name>
    <dbReference type="NCBI Taxonomy" id="1295534"/>
    <lineage>
        <taxon>Eukaryota</taxon>
        <taxon>Fungi</taxon>
        <taxon>Dikarya</taxon>
        <taxon>Basidiomycota</taxon>
        <taxon>Agaricomycotina</taxon>
        <taxon>Tremellomycetes</taxon>
        <taxon>Tremellales</taxon>
        <taxon>Cryptococcaceae</taxon>
        <taxon>Kwoniella</taxon>
    </lineage>
</organism>
<dbReference type="GO" id="GO:0046983">
    <property type="term" value="F:protein dimerization activity"/>
    <property type="evidence" value="ECO:0007669"/>
    <property type="project" value="InterPro"/>
</dbReference>
<feature type="domain" description="BHLH" evidence="7">
    <location>
        <begin position="50"/>
        <end position="102"/>
    </location>
</feature>
<protein>
    <recommendedName>
        <fullName evidence="7">BHLH domain-containing protein</fullName>
    </recommendedName>
</protein>
<evidence type="ECO:0000256" key="6">
    <source>
        <dbReference type="SAM" id="MobiDB-lite"/>
    </source>
</evidence>
<dbReference type="GO" id="GO:0045944">
    <property type="term" value="P:positive regulation of transcription by RNA polymerase II"/>
    <property type="evidence" value="ECO:0007669"/>
    <property type="project" value="TreeGrafter"/>
</dbReference>
<dbReference type="PANTHER" id="PTHR10328:SF3">
    <property type="entry name" value="PROTEIN MAX"/>
    <property type="match status" value="1"/>
</dbReference>
<feature type="compositionally biased region" description="Basic residues" evidence="6">
    <location>
        <begin position="36"/>
        <end position="46"/>
    </location>
</feature>
<dbReference type="SMART" id="SM00353">
    <property type="entry name" value="HLH"/>
    <property type="match status" value="1"/>
</dbReference>
<evidence type="ECO:0000256" key="4">
    <source>
        <dbReference type="ARBA" id="ARBA00023163"/>
    </source>
</evidence>
<proteinExistence type="predicted"/>
<keyword evidence="3" id="KW-0010">Activator</keyword>
<evidence type="ECO:0000259" key="7">
    <source>
        <dbReference type="PROSITE" id="PS50888"/>
    </source>
</evidence>
<gene>
    <name evidence="8" type="ORF">L201_002936</name>
</gene>
<dbReference type="GO" id="GO:0090575">
    <property type="term" value="C:RNA polymerase II transcription regulator complex"/>
    <property type="evidence" value="ECO:0007669"/>
    <property type="project" value="TreeGrafter"/>
</dbReference>
<evidence type="ECO:0000256" key="5">
    <source>
        <dbReference type="ARBA" id="ARBA00023242"/>
    </source>
</evidence>
<dbReference type="InterPro" id="IPR036638">
    <property type="entry name" value="HLH_DNA-bd_sf"/>
</dbReference>
<dbReference type="PANTHER" id="PTHR10328">
    <property type="entry name" value="PROTEIN MAX MYC-ASSOCIATED FACTOR X"/>
    <property type="match status" value="1"/>
</dbReference>
<accession>A0AAX4JU59</accession>
<feature type="compositionally biased region" description="Acidic residues" evidence="6">
    <location>
        <begin position="168"/>
        <end position="184"/>
    </location>
</feature>
<name>A0AAX4JU59_9TREE</name>
<keyword evidence="2" id="KW-0238">DNA-binding</keyword>